<dbReference type="OrthoDB" id="46433at2759"/>
<name>K0SY38_THAOC</name>
<dbReference type="AlphaFoldDB" id="K0SY38"/>
<evidence type="ECO:0000313" key="3">
    <source>
        <dbReference type="Proteomes" id="UP000266841"/>
    </source>
</evidence>
<accession>K0SY38</accession>
<comment type="caution">
    <text evidence="2">The sequence shown here is derived from an EMBL/GenBank/DDBJ whole genome shotgun (WGS) entry which is preliminary data.</text>
</comment>
<dbReference type="Proteomes" id="UP000266841">
    <property type="component" value="Unassembled WGS sequence"/>
</dbReference>
<feature type="region of interest" description="Disordered" evidence="1">
    <location>
        <begin position="31"/>
        <end position="67"/>
    </location>
</feature>
<reference evidence="2 3" key="1">
    <citation type="journal article" date="2012" name="Genome Biol.">
        <title>Genome and low-iron response of an oceanic diatom adapted to chronic iron limitation.</title>
        <authorList>
            <person name="Lommer M."/>
            <person name="Specht M."/>
            <person name="Roy A.S."/>
            <person name="Kraemer L."/>
            <person name="Andreson R."/>
            <person name="Gutowska M.A."/>
            <person name="Wolf J."/>
            <person name="Bergner S.V."/>
            <person name="Schilhabel M.B."/>
            <person name="Klostermeier U.C."/>
            <person name="Beiko R.G."/>
            <person name="Rosenstiel P."/>
            <person name="Hippler M."/>
            <person name="Laroche J."/>
        </authorList>
    </citation>
    <scope>NUCLEOTIDE SEQUENCE [LARGE SCALE GENOMIC DNA]</scope>
    <source>
        <strain evidence="2 3">CCMP1005</strain>
    </source>
</reference>
<protein>
    <submittedName>
        <fullName evidence="2">Uncharacterized protein</fullName>
    </submittedName>
</protein>
<dbReference type="eggNOG" id="ENOG502SYN0">
    <property type="taxonomic scope" value="Eukaryota"/>
</dbReference>
<evidence type="ECO:0000256" key="1">
    <source>
        <dbReference type="SAM" id="MobiDB-lite"/>
    </source>
</evidence>
<organism evidence="2 3">
    <name type="scientific">Thalassiosira oceanica</name>
    <name type="common">Marine diatom</name>
    <dbReference type="NCBI Taxonomy" id="159749"/>
    <lineage>
        <taxon>Eukaryota</taxon>
        <taxon>Sar</taxon>
        <taxon>Stramenopiles</taxon>
        <taxon>Ochrophyta</taxon>
        <taxon>Bacillariophyta</taxon>
        <taxon>Coscinodiscophyceae</taxon>
        <taxon>Thalassiosirophycidae</taxon>
        <taxon>Thalassiosirales</taxon>
        <taxon>Thalassiosiraceae</taxon>
        <taxon>Thalassiosira</taxon>
    </lineage>
</organism>
<gene>
    <name evidence="2" type="ORF">THAOC_08814</name>
</gene>
<proteinExistence type="predicted"/>
<feature type="compositionally biased region" description="Basic and acidic residues" evidence="1">
    <location>
        <begin position="42"/>
        <end position="53"/>
    </location>
</feature>
<dbReference type="EMBL" id="AGNL01009415">
    <property type="protein sequence ID" value="EJK69889.1"/>
    <property type="molecule type" value="Genomic_DNA"/>
</dbReference>
<keyword evidence="3" id="KW-1185">Reference proteome</keyword>
<evidence type="ECO:0000313" key="2">
    <source>
        <dbReference type="EMBL" id="EJK69889.1"/>
    </source>
</evidence>
<sequence>MKGEDDDKGGNGCVGIAVSKLEERGLQLRISHQGEGRVLPQRRRDESNKDKTTTNHMRGVPPPIDGDIDVRTVWTQQRDANVCARCRGGRGWRKTGRLPQRGASLIEEAQKDLETKALITKMKEDQGNELAELRKLDKMEIIGGLKQTFDHLKLIEYLFKDPARAVEEMDKEGMIDKKHLKKYRKDTALLEQDTRRGLYFQFISLAVVGGFIE</sequence>